<evidence type="ECO:0000313" key="2">
    <source>
        <dbReference type="Proteomes" id="UP000299102"/>
    </source>
</evidence>
<comment type="caution">
    <text evidence="1">The sequence shown here is derived from an EMBL/GenBank/DDBJ whole genome shotgun (WGS) entry which is preliminary data.</text>
</comment>
<proteinExistence type="predicted"/>
<gene>
    <name evidence="1" type="ORF">EVAR_35774_1</name>
</gene>
<keyword evidence="2" id="KW-1185">Reference proteome</keyword>
<evidence type="ECO:0000313" key="1">
    <source>
        <dbReference type="EMBL" id="GBP52585.1"/>
    </source>
</evidence>
<dbReference type="Proteomes" id="UP000299102">
    <property type="component" value="Unassembled WGS sequence"/>
</dbReference>
<accession>A0A4C1WR42</accession>
<dbReference type="AlphaFoldDB" id="A0A4C1WR42"/>
<dbReference type="EMBL" id="BGZK01000606">
    <property type="protein sequence ID" value="GBP52585.1"/>
    <property type="molecule type" value="Genomic_DNA"/>
</dbReference>
<protein>
    <submittedName>
        <fullName evidence="1">Uncharacterized protein</fullName>
    </submittedName>
</protein>
<sequence>MQYGAARELWGATLHVKLIVYHCVTLKSGSTFQLRLKYELCKDLTNSVSVSRQSPGGRCPLEICRRGGRQLIRPAIVADVALLDVIVPLLWSRSGYGGIGDLKNIQNVEGLFVEDRSFNPSVLTWSVSDRISDSAKNGRSFGRTEIRVFVNYHRASFGELRGRPAPAPPAQSARPCRRRVRIDGDGFDVIIKP</sequence>
<name>A0A4C1WR42_EUMVA</name>
<organism evidence="1 2">
    <name type="scientific">Eumeta variegata</name>
    <name type="common">Bagworm moth</name>
    <name type="synonym">Eumeta japonica</name>
    <dbReference type="NCBI Taxonomy" id="151549"/>
    <lineage>
        <taxon>Eukaryota</taxon>
        <taxon>Metazoa</taxon>
        <taxon>Ecdysozoa</taxon>
        <taxon>Arthropoda</taxon>
        <taxon>Hexapoda</taxon>
        <taxon>Insecta</taxon>
        <taxon>Pterygota</taxon>
        <taxon>Neoptera</taxon>
        <taxon>Endopterygota</taxon>
        <taxon>Lepidoptera</taxon>
        <taxon>Glossata</taxon>
        <taxon>Ditrysia</taxon>
        <taxon>Tineoidea</taxon>
        <taxon>Psychidae</taxon>
        <taxon>Oiketicinae</taxon>
        <taxon>Eumeta</taxon>
    </lineage>
</organism>
<reference evidence="1 2" key="1">
    <citation type="journal article" date="2019" name="Commun. Biol.">
        <title>The bagworm genome reveals a unique fibroin gene that provides high tensile strength.</title>
        <authorList>
            <person name="Kono N."/>
            <person name="Nakamura H."/>
            <person name="Ohtoshi R."/>
            <person name="Tomita M."/>
            <person name="Numata K."/>
            <person name="Arakawa K."/>
        </authorList>
    </citation>
    <scope>NUCLEOTIDE SEQUENCE [LARGE SCALE GENOMIC DNA]</scope>
</reference>